<gene>
    <name evidence="4" type="ORF">G4V39_06895</name>
</gene>
<dbReference type="InterPro" id="IPR000700">
    <property type="entry name" value="PAS-assoc_C"/>
</dbReference>
<proteinExistence type="predicted"/>
<dbReference type="Pfam" id="PF00072">
    <property type="entry name" value="Response_reg"/>
    <property type="match status" value="1"/>
</dbReference>
<dbReference type="EC" id="2.7.13.3" evidence="2"/>
<evidence type="ECO:0000256" key="2">
    <source>
        <dbReference type="ARBA" id="ARBA00012438"/>
    </source>
</evidence>
<dbReference type="PROSITE" id="PS50113">
    <property type="entry name" value="PAC"/>
    <property type="match status" value="1"/>
</dbReference>
<evidence type="ECO:0000256" key="3">
    <source>
        <dbReference type="ARBA" id="ARBA00022553"/>
    </source>
</evidence>
<dbReference type="InterPro" id="IPR004358">
    <property type="entry name" value="Sig_transdc_His_kin-like_C"/>
</dbReference>
<dbReference type="InterPro" id="IPR035965">
    <property type="entry name" value="PAS-like_dom_sf"/>
</dbReference>
<accession>A0A6G7PWP2</accession>
<dbReference type="PROSITE" id="PS50109">
    <property type="entry name" value="HIS_KIN"/>
    <property type="match status" value="1"/>
</dbReference>
<dbReference type="PANTHER" id="PTHR43065:SF42">
    <property type="entry name" value="TWO-COMPONENT SENSOR PPRA"/>
    <property type="match status" value="1"/>
</dbReference>
<dbReference type="InterPro" id="IPR036890">
    <property type="entry name" value="HATPase_C_sf"/>
</dbReference>
<dbReference type="InterPro" id="IPR036097">
    <property type="entry name" value="HisK_dim/P_sf"/>
</dbReference>
<dbReference type="InterPro" id="IPR005467">
    <property type="entry name" value="His_kinase_dom"/>
</dbReference>
<dbReference type="RefSeq" id="WP_166032224.1">
    <property type="nucleotide sequence ID" value="NZ_CP048877.1"/>
</dbReference>
<comment type="catalytic activity">
    <reaction evidence="1">
        <text>ATP + protein L-histidine = ADP + protein N-phospho-L-histidine.</text>
        <dbReference type="EC" id="2.7.13.3"/>
    </reaction>
</comment>
<dbReference type="PROSITE" id="PS50110">
    <property type="entry name" value="RESPONSE_REGULATORY"/>
    <property type="match status" value="1"/>
</dbReference>
<dbReference type="InterPro" id="IPR003661">
    <property type="entry name" value="HisK_dim/P_dom"/>
</dbReference>
<dbReference type="InterPro" id="IPR013656">
    <property type="entry name" value="PAS_4"/>
</dbReference>
<dbReference type="SMART" id="SM00448">
    <property type="entry name" value="REC"/>
    <property type="match status" value="1"/>
</dbReference>
<reference evidence="4 5" key="1">
    <citation type="submission" date="2020-02" db="EMBL/GenBank/DDBJ databases">
        <title>Genome analysis of Thermosulfuriphilus ammonigenes ST65T, an anaerobic thermophilic chemolithoautotrophic bacterium isolated from a deep-sea hydrothermal vent.</title>
        <authorList>
            <person name="Slobodkina G."/>
            <person name="Allioux M."/>
            <person name="Merkel A."/>
            <person name="Alain K."/>
            <person name="Jebbar M."/>
            <person name="Slobodkin A."/>
        </authorList>
    </citation>
    <scope>NUCLEOTIDE SEQUENCE [LARGE SCALE GENOMIC DNA]</scope>
    <source>
        <strain evidence="4 5">ST65</strain>
    </source>
</reference>
<dbReference type="KEGG" id="tav:G4V39_06895"/>
<dbReference type="CDD" id="cd00082">
    <property type="entry name" value="HisKA"/>
    <property type="match status" value="1"/>
</dbReference>
<dbReference type="PANTHER" id="PTHR43065">
    <property type="entry name" value="SENSOR HISTIDINE KINASE"/>
    <property type="match status" value="1"/>
</dbReference>
<keyword evidence="5" id="KW-1185">Reference proteome</keyword>
<dbReference type="SUPFAM" id="SSF55874">
    <property type="entry name" value="ATPase domain of HSP90 chaperone/DNA topoisomerase II/histidine kinase"/>
    <property type="match status" value="1"/>
</dbReference>
<dbReference type="SMART" id="SM00388">
    <property type="entry name" value="HisKA"/>
    <property type="match status" value="1"/>
</dbReference>
<name>A0A6G7PWP2_9BACT</name>
<dbReference type="SMART" id="SM00091">
    <property type="entry name" value="PAS"/>
    <property type="match status" value="1"/>
</dbReference>
<dbReference type="NCBIfam" id="TIGR00229">
    <property type="entry name" value="sensory_box"/>
    <property type="match status" value="1"/>
</dbReference>
<dbReference type="Gene3D" id="3.30.450.20">
    <property type="entry name" value="PAS domain"/>
    <property type="match status" value="1"/>
</dbReference>
<dbReference type="InterPro" id="IPR003594">
    <property type="entry name" value="HATPase_dom"/>
</dbReference>
<dbReference type="InterPro" id="IPR001789">
    <property type="entry name" value="Sig_transdc_resp-reg_receiver"/>
</dbReference>
<organism evidence="4 5">
    <name type="scientific">Thermosulfuriphilus ammonigenes</name>
    <dbReference type="NCBI Taxonomy" id="1936021"/>
    <lineage>
        <taxon>Bacteria</taxon>
        <taxon>Pseudomonadati</taxon>
        <taxon>Thermodesulfobacteriota</taxon>
        <taxon>Thermodesulfobacteria</taxon>
        <taxon>Thermodesulfobacteriales</taxon>
        <taxon>Thermodesulfobacteriaceae</taxon>
        <taxon>Thermosulfuriphilus</taxon>
    </lineage>
</organism>
<dbReference type="SUPFAM" id="SSF52172">
    <property type="entry name" value="CheY-like"/>
    <property type="match status" value="1"/>
</dbReference>
<evidence type="ECO:0000313" key="5">
    <source>
        <dbReference type="Proteomes" id="UP000502179"/>
    </source>
</evidence>
<keyword evidence="3" id="KW-0597">Phosphoprotein</keyword>
<dbReference type="Gene3D" id="3.40.50.2300">
    <property type="match status" value="1"/>
</dbReference>
<dbReference type="Proteomes" id="UP000502179">
    <property type="component" value="Chromosome"/>
</dbReference>
<dbReference type="Pfam" id="PF08448">
    <property type="entry name" value="PAS_4"/>
    <property type="match status" value="1"/>
</dbReference>
<dbReference type="PROSITE" id="PS50112">
    <property type="entry name" value="PAS"/>
    <property type="match status" value="1"/>
</dbReference>
<dbReference type="Pfam" id="PF00512">
    <property type="entry name" value="HisKA"/>
    <property type="match status" value="1"/>
</dbReference>
<dbReference type="GO" id="GO:0000155">
    <property type="term" value="F:phosphorelay sensor kinase activity"/>
    <property type="evidence" value="ECO:0007669"/>
    <property type="project" value="InterPro"/>
</dbReference>
<dbReference type="Gene3D" id="6.10.340.10">
    <property type="match status" value="1"/>
</dbReference>
<evidence type="ECO:0000313" key="4">
    <source>
        <dbReference type="EMBL" id="QIJ72007.1"/>
    </source>
</evidence>
<dbReference type="PRINTS" id="PR00344">
    <property type="entry name" value="BCTRLSENSOR"/>
</dbReference>
<dbReference type="SMART" id="SM00387">
    <property type="entry name" value="HATPase_c"/>
    <property type="match status" value="1"/>
</dbReference>
<evidence type="ECO:0000256" key="1">
    <source>
        <dbReference type="ARBA" id="ARBA00000085"/>
    </source>
</evidence>
<sequence>MKPLTVSLRNAIIVIGIFWFMLSFVLVFLAQKREREEFYATLIISRVGLFCETLGESISEKAQTIEQLIAHGRNHPDELLKRLDFLPPKDLFYLLDPQGQIVAIRKGYEEYLGLDLSRVSYVLEETRGTEVRQSFFSQRPVVIWVWRLDGGQSLVLEMDLSFIARVARSFDRAILGHEGLLFVLSQTGSVVYHPEEEFVRTRHNLGFDMVSQEDIDDSELFQVTFHNRSYFAYRRKIPYVGGWQAYYVIPVTAVWKAVFRDTFLAGVAMGGILVLILFSIHHLLARRFSRPVTKLVEAIAQLEKKSANALIPNHIAGETWELQTIVRAINDLVADLKRANEELLASKEGAEEVKGFLETIISNLSIGLAVLEPDGRVRLVNPTLCAMVGRDEEELIDLPCYTGFRRRETPCPECSLEEVAAGKVASARTVVSVLRDQEPFYYEVILSPVRDASGKVRQIIELVRDITEMRRAEEEKEALQAQLIQAQKMEAIGRLTAGICHDFNNILMAVMGNVELLLYTTDEGDTAYQRLIVIKEAVERANRLTRDLLAFSRRQIFSPKVIDLNELIENLKNLLQRTLGEDIRLRLNLVERVWPIKVDPSHLEQIILNLAVNAREAMEEGGELLIKTENIEVDSSWAERYQMPPGAYVRLTVADTGCGIPEEIQDKIFEPFFTTKKEGTGLGLATVYGIVRQNRGHIHVFSRPGEGTTFYIYLPRADEAMVASEEGGREESPAGGQETILVVEDEDWVRNLIVELLSSQGYHVLSAEDGPTALKVAEEYQGPIHLVVSDIVMPGMKGPELVKKLWEHRPRMAALFISGYPKDSFNLEALGLSHLSFLAKPFSTKDLLSRVREILDGQQATAEGK</sequence>
<protein>
    <recommendedName>
        <fullName evidence="2">histidine kinase</fullName>
        <ecNumber evidence="2">2.7.13.3</ecNumber>
    </recommendedName>
</protein>
<dbReference type="Gene3D" id="3.30.565.10">
    <property type="entry name" value="Histidine kinase-like ATPase, C-terminal domain"/>
    <property type="match status" value="1"/>
</dbReference>
<dbReference type="SUPFAM" id="SSF55785">
    <property type="entry name" value="PYP-like sensor domain (PAS domain)"/>
    <property type="match status" value="1"/>
</dbReference>
<dbReference type="SUPFAM" id="SSF47384">
    <property type="entry name" value="Homodimeric domain of signal transducing histidine kinase"/>
    <property type="match status" value="1"/>
</dbReference>
<dbReference type="InterPro" id="IPR011006">
    <property type="entry name" value="CheY-like_superfamily"/>
</dbReference>
<dbReference type="CDD" id="cd00130">
    <property type="entry name" value="PAS"/>
    <property type="match status" value="1"/>
</dbReference>
<dbReference type="InterPro" id="IPR000014">
    <property type="entry name" value="PAS"/>
</dbReference>
<dbReference type="EMBL" id="CP048877">
    <property type="protein sequence ID" value="QIJ72007.1"/>
    <property type="molecule type" value="Genomic_DNA"/>
</dbReference>
<dbReference type="AlphaFoldDB" id="A0A6G7PWP2"/>
<dbReference type="Pfam" id="PF02518">
    <property type="entry name" value="HATPase_c"/>
    <property type="match status" value="1"/>
</dbReference>
<dbReference type="Gene3D" id="1.10.287.130">
    <property type="match status" value="1"/>
</dbReference>